<dbReference type="AlphaFoldDB" id="A0A6L6YGR3"/>
<comment type="caution">
    <text evidence="3">The sequence shown here is derived from an EMBL/GenBank/DDBJ whole genome shotgun (WGS) entry which is preliminary data.</text>
</comment>
<protein>
    <submittedName>
        <fullName evidence="3">Entericidin A/B family lipoprotein</fullName>
    </submittedName>
</protein>
<proteinExistence type="predicted"/>
<evidence type="ECO:0000313" key="4">
    <source>
        <dbReference type="Proteomes" id="UP000472580"/>
    </source>
</evidence>
<gene>
    <name evidence="3" type="ORF">E5987_02270</name>
</gene>
<dbReference type="RefSeq" id="WP_160334469.1">
    <property type="nucleotide sequence ID" value="NZ_CALPCR010000002.1"/>
</dbReference>
<feature type="region of interest" description="Disordered" evidence="1">
    <location>
        <begin position="41"/>
        <end position="69"/>
    </location>
</feature>
<dbReference type="Proteomes" id="UP000472580">
    <property type="component" value="Unassembled WGS sequence"/>
</dbReference>
<accession>A0A6L6YGR3</accession>
<evidence type="ECO:0000313" key="3">
    <source>
        <dbReference type="EMBL" id="MVX56032.1"/>
    </source>
</evidence>
<reference evidence="3 4" key="1">
    <citation type="submission" date="2019-12" db="EMBL/GenBank/DDBJ databases">
        <title>Microbes associate with the intestines of laboratory mice.</title>
        <authorList>
            <person name="Navarre W."/>
            <person name="Wong E."/>
        </authorList>
    </citation>
    <scope>NUCLEOTIDE SEQUENCE [LARGE SCALE GENOMIC DNA]</scope>
    <source>
        <strain evidence="3 4">NM82_D38</strain>
    </source>
</reference>
<name>A0A6L6YGR3_9BURK</name>
<feature type="chain" id="PRO_5026846145" evidence="2">
    <location>
        <begin position="19"/>
        <end position="69"/>
    </location>
</feature>
<evidence type="ECO:0000256" key="1">
    <source>
        <dbReference type="SAM" id="MobiDB-lite"/>
    </source>
</evidence>
<keyword evidence="2" id="KW-0732">Signal</keyword>
<evidence type="ECO:0000256" key="2">
    <source>
        <dbReference type="SAM" id="SignalP"/>
    </source>
</evidence>
<sequence>MKKLSFLAILAAMMFAFSGCNTISGIGKDVSAVGRSVDHAATKTSAKISSKTSSSSSSSQSAESSAEPK</sequence>
<dbReference type="EMBL" id="WSRP01000005">
    <property type="protein sequence ID" value="MVX56032.1"/>
    <property type="molecule type" value="Genomic_DNA"/>
</dbReference>
<dbReference type="GO" id="GO:0016020">
    <property type="term" value="C:membrane"/>
    <property type="evidence" value="ECO:0007669"/>
    <property type="project" value="InterPro"/>
</dbReference>
<feature type="signal peptide" evidence="2">
    <location>
        <begin position="1"/>
        <end position="18"/>
    </location>
</feature>
<dbReference type="GO" id="GO:0009636">
    <property type="term" value="P:response to toxic substance"/>
    <property type="evidence" value="ECO:0007669"/>
    <property type="project" value="InterPro"/>
</dbReference>
<organism evidence="3 4">
    <name type="scientific">Parasutterella muris</name>
    <dbReference type="NCBI Taxonomy" id="2565572"/>
    <lineage>
        <taxon>Bacteria</taxon>
        <taxon>Pseudomonadati</taxon>
        <taxon>Pseudomonadota</taxon>
        <taxon>Betaproteobacteria</taxon>
        <taxon>Burkholderiales</taxon>
        <taxon>Sutterellaceae</taxon>
        <taxon>Parasutterella</taxon>
    </lineage>
</organism>
<feature type="compositionally biased region" description="Low complexity" evidence="1">
    <location>
        <begin position="42"/>
        <end position="69"/>
    </location>
</feature>
<keyword evidence="3" id="KW-0449">Lipoprotein</keyword>
<dbReference type="PROSITE" id="PS51257">
    <property type="entry name" value="PROKAR_LIPOPROTEIN"/>
    <property type="match status" value="1"/>
</dbReference>
<keyword evidence="4" id="KW-1185">Reference proteome</keyword>